<keyword evidence="3" id="KW-0808">Transferase</keyword>
<evidence type="ECO:0000256" key="2">
    <source>
        <dbReference type="ARBA" id="ARBA00022576"/>
    </source>
</evidence>
<gene>
    <name evidence="5" type="ORF">UFOPK3773_00851</name>
</gene>
<dbReference type="GO" id="GO:0030170">
    <property type="term" value="F:pyridoxal phosphate binding"/>
    <property type="evidence" value="ECO:0007669"/>
    <property type="project" value="InterPro"/>
</dbReference>
<proteinExistence type="predicted"/>
<dbReference type="InterPro" id="IPR015421">
    <property type="entry name" value="PyrdxlP-dep_Trfase_major"/>
</dbReference>
<reference evidence="5" key="1">
    <citation type="submission" date="2020-05" db="EMBL/GenBank/DDBJ databases">
        <authorList>
            <person name="Chiriac C."/>
            <person name="Salcher M."/>
            <person name="Ghai R."/>
            <person name="Kavagutti S V."/>
        </authorList>
    </citation>
    <scope>NUCLEOTIDE SEQUENCE</scope>
</reference>
<comment type="cofactor">
    <cofactor evidence="1">
        <name>pyridoxal 5'-phosphate</name>
        <dbReference type="ChEBI" id="CHEBI:597326"/>
    </cofactor>
</comment>
<dbReference type="Gene3D" id="3.40.640.10">
    <property type="entry name" value="Type I PLP-dependent aspartate aminotransferase-like (Major domain)"/>
    <property type="match status" value="1"/>
</dbReference>
<dbReference type="PANTHER" id="PTHR11986">
    <property type="entry name" value="AMINOTRANSFERASE CLASS III"/>
    <property type="match status" value="1"/>
</dbReference>
<accession>A0A6J7JE10</accession>
<organism evidence="5">
    <name type="scientific">freshwater metagenome</name>
    <dbReference type="NCBI Taxonomy" id="449393"/>
    <lineage>
        <taxon>unclassified sequences</taxon>
        <taxon>metagenomes</taxon>
        <taxon>ecological metagenomes</taxon>
    </lineage>
</organism>
<dbReference type="PANTHER" id="PTHR11986:SF79">
    <property type="entry name" value="ACETYLORNITHINE AMINOTRANSFERASE, MITOCHONDRIAL"/>
    <property type="match status" value="1"/>
</dbReference>
<keyword evidence="4" id="KW-0663">Pyridoxal phosphate</keyword>
<dbReference type="Pfam" id="PF00202">
    <property type="entry name" value="Aminotran_3"/>
    <property type="match status" value="1"/>
</dbReference>
<evidence type="ECO:0000256" key="3">
    <source>
        <dbReference type="ARBA" id="ARBA00022679"/>
    </source>
</evidence>
<evidence type="ECO:0000313" key="5">
    <source>
        <dbReference type="EMBL" id="CAB4940894.1"/>
    </source>
</evidence>
<evidence type="ECO:0000256" key="4">
    <source>
        <dbReference type="ARBA" id="ARBA00022898"/>
    </source>
</evidence>
<dbReference type="AlphaFoldDB" id="A0A6J7JE10"/>
<dbReference type="GO" id="GO:0008483">
    <property type="term" value="F:transaminase activity"/>
    <property type="evidence" value="ECO:0007669"/>
    <property type="project" value="UniProtKB-KW"/>
</dbReference>
<dbReference type="EMBL" id="CAFBNF010000075">
    <property type="protein sequence ID" value="CAB4940894.1"/>
    <property type="molecule type" value="Genomic_DNA"/>
</dbReference>
<name>A0A6J7JE10_9ZZZZ</name>
<dbReference type="InterPro" id="IPR015422">
    <property type="entry name" value="PyrdxlP-dep_Trfase_small"/>
</dbReference>
<dbReference type="Gene3D" id="3.90.1150.10">
    <property type="entry name" value="Aspartate Aminotransferase, domain 1"/>
    <property type="match status" value="1"/>
</dbReference>
<dbReference type="SUPFAM" id="SSF53383">
    <property type="entry name" value="PLP-dependent transferases"/>
    <property type="match status" value="1"/>
</dbReference>
<keyword evidence="2" id="KW-0032">Aminotransferase</keyword>
<dbReference type="GO" id="GO:0042802">
    <property type="term" value="F:identical protein binding"/>
    <property type="evidence" value="ECO:0007669"/>
    <property type="project" value="TreeGrafter"/>
</dbReference>
<dbReference type="InterPro" id="IPR015424">
    <property type="entry name" value="PyrdxlP-dep_Trfase"/>
</dbReference>
<dbReference type="InterPro" id="IPR050103">
    <property type="entry name" value="Class-III_PLP-dep_AT"/>
</dbReference>
<evidence type="ECO:0000256" key="1">
    <source>
        <dbReference type="ARBA" id="ARBA00001933"/>
    </source>
</evidence>
<sequence length="179" mass="18024">MLDEVQTGIGRTGTWFAHQSEGVTADVVTLAKGLGGGLPIGAMVALGGAAELFTPGSHGSTFGGNPVSCAAALAVLDTIEAEGLLERAGALGARLATELAAHPQVSHVRGRGLMLGVVLTSPIAKSVEAEARARGVLINATGPSVIRLVPPLVLTDADVDLLLHRWPTIIDAAAALVSS</sequence>
<protein>
    <submittedName>
        <fullName evidence="5">Unannotated protein</fullName>
    </submittedName>
</protein>
<dbReference type="InterPro" id="IPR005814">
    <property type="entry name" value="Aminotrans_3"/>
</dbReference>